<organism evidence="8 9">
    <name type="scientific">Stylosanthes scabra</name>
    <dbReference type="NCBI Taxonomy" id="79078"/>
    <lineage>
        <taxon>Eukaryota</taxon>
        <taxon>Viridiplantae</taxon>
        <taxon>Streptophyta</taxon>
        <taxon>Embryophyta</taxon>
        <taxon>Tracheophyta</taxon>
        <taxon>Spermatophyta</taxon>
        <taxon>Magnoliopsida</taxon>
        <taxon>eudicotyledons</taxon>
        <taxon>Gunneridae</taxon>
        <taxon>Pentapetalae</taxon>
        <taxon>rosids</taxon>
        <taxon>fabids</taxon>
        <taxon>Fabales</taxon>
        <taxon>Fabaceae</taxon>
        <taxon>Papilionoideae</taxon>
        <taxon>50 kb inversion clade</taxon>
        <taxon>dalbergioids sensu lato</taxon>
        <taxon>Dalbergieae</taxon>
        <taxon>Pterocarpus clade</taxon>
        <taxon>Stylosanthes</taxon>
    </lineage>
</organism>
<evidence type="ECO:0000313" key="9">
    <source>
        <dbReference type="Proteomes" id="UP001341840"/>
    </source>
</evidence>
<dbReference type="Proteomes" id="UP001341840">
    <property type="component" value="Unassembled WGS sequence"/>
</dbReference>
<evidence type="ECO:0000256" key="2">
    <source>
        <dbReference type="ARBA" id="ARBA00022723"/>
    </source>
</evidence>
<sequence>MKRQKVAHTDDEAEGETRVSSVSNYHLEDEDREPVSFAALPIQWGNKAVKGSVPSEGQVFLHGSTDGGLNAVMMQVIAWRFDLSRPKPVILLLSSKEKRWIELKKPRNSYHDTIRTVMITVHFLHLVKRNPKILANTLWNNMFKDREFCLSKSKPSEKDLLDHIPLIDEAAKRDAVLAKSQLLLTILKEKPGNTNLSDSDKVINEASEDSEEEDDSSSHEVCAICDDGGNLTCCEGPCMRSFHARKTDGRRSKCASLGFTQKESIPSFYCKNCIYKQHQCFACGELGSSDQVKGAEVTSHVAEEIERNVSDTSSFTCPVHYCCVCKEMENAVEPDLQLAVCRRCPKSYHRKCLPRDIPLEDEDEDEDEDEEVIQRAWEGLLPNKRILIYCLNHEIDEKLGTPLRDHIKFPNEKDTVQEINVSNGKMKPATKEGIRSNKKKGDVDLSVESSPNGSNDSLSTVKVCSKNNSKKMSSGSNIAKKAKANGKSGCSTENANRSKATGKLSPVEVDSKNSPEKMSSGSNIAKKPEAKGKSGCLTKYTTGSKVSEKLSPGKGGGKNNTGKMTSPSNVTKQPKANGKSGSGSKKSEVPESEGSQPKRALMDNDSKQTNAVVCKGKPPLLSFLKHKAIAKELREQQSSQHQVVEMESHNAECLPADRNTDDNCGDNIMPSQEPPKSPDGEEDQASMIGCRKRSSDHCKDDQDSQEGPECKKSKSEKTSSTKRKHSEENDGSADSVVSSAKRQAVEELHREEEDKCQIESNTRQSFGSMAYAYAKPISAFESSYKVTTSAVGRSGPNLDELCHFRMGSLGSEPPADTRNGDDENRVFELHGFASGPNLEYARKHSAGWIEE</sequence>
<evidence type="ECO:0000256" key="6">
    <source>
        <dbReference type="SAM" id="MobiDB-lite"/>
    </source>
</evidence>
<keyword evidence="5" id="KW-0539">Nucleus</keyword>
<gene>
    <name evidence="8" type="ORF">PIB30_045040</name>
</gene>
<keyword evidence="4" id="KW-0862">Zinc</keyword>
<dbReference type="Pfam" id="PF12047">
    <property type="entry name" value="DNMT1-RFD"/>
    <property type="match status" value="1"/>
</dbReference>
<proteinExistence type="predicted"/>
<feature type="compositionally biased region" description="Polar residues" evidence="6">
    <location>
        <begin position="447"/>
        <end position="462"/>
    </location>
</feature>
<feature type="compositionally biased region" description="Polar residues" evidence="6">
    <location>
        <begin position="488"/>
        <end position="499"/>
    </location>
</feature>
<reference evidence="8 9" key="1">
    <citation type="journal article" date="2023" name="Plants (Basel)">
        <title>Bridging the Gap: Combining Genomics and Transcriptomics Approaches to Understand Stylosanthes scabra, an Orphan Legume from the Brazilian Caatinga.</title>
        <authorList>
            <person name="Ferreira-Neto J.R.C."/>
            <person name="da Silva M.D."/>
            <person name="Binneck E."/>
            <person name="de Melo N.F."/>
            <person name="da Silva R.H."/>
            <person name="de Melo A.L.T.M."/>
            <person name="Pandolfi V."/>
            <person name="Bustamante F.O."/>
            <person name="Brasileiro-Vidal A.C."/>
            <person name="Benko-Iseppon A.M."/>
        </authorList>
    </citation>
    <scope>NUCLEOTIDE SEQUENCE [LARGE SCALE GENOMIC DNA]</scope>
    <source>
        <tissue evidence="8">Leaves</tissue>
    </source>
</reference>
<feature type="domain" description="Zinc finger PHD-type" evidence="7">
    <location>
        <begin position="321"/>
        <end position="394"/>
    </location>
</feature>
<feature type="region of interest" description="Disordered" evidence="6">
    <location>
        <begin position="633"/>
        <end position="767"/>
    </location>
</feature>
<feature type="compositionally biased region" description="Polar residues" evidence="6">
    <location>
        <begin position="758"/>
        <end position="767"/>
    </location>
</feature>
<dbReference type="InterPro" id="IPR013083">
    <property type="entry name" value="Znf_RING/FYVE/PHD"/>
</dbReference>
<name>A0ABU6SGQ0_9FABA</name>
<feature type="region of interest" description="Disordered" evidence="6">
    <location>
        <begin position="421"/>
        <end position="619"/>
    </location>
</feature>
<dbReference type="Gene3D" id="3.30.40.10">
    <property type="entry name" value="Zinc/RING finger domain, C3HC4 (zinc finger)"/>
    <property type="match status" value="2"/>
</dbReference>
<comment type="caution">
    <text evidence="8">The sequence shown here is derived from an EMBL/GenBank/DDBJ whole genome shotgun (WGS) entry which is preliminary data.</text>
</comment>
<keyword evidence="3" id="KW-0863">Zinc-finger</keyword>
<evidence type="ECO:0000256" key="4">
    <source>
        <dbReference type="ARBA" id="ARBA00022833"/>
    </source>
</evidence>
<evidence type="ECO:0000256" key="1">
    <source>
        <dbReference type="ARBA" id="ARBA00004123"/>
    </source>
</evidence>
<evidence type="ECO:0000313" key="8">
    <source>
        <dbReference type="EMBL" id="MED6135290.1"/>
    </source>
</evidence>
<evidence type="ECO:0000256" key="5">
    <source>
        <dbReference type="ARBA" id="ARBA00023242"/>
    </source>
</evidence>
<feature type="compositionally biased region" description="Polar residues" evidence="6">
    <location>
        <begin position="564"/>
        <end position="574"/>
    </location>
</feature>
<dbReference type="InterPro" id="IPR001965">
    <property type="entry name" value="Znf_PHD"/>
</dbReference>
<feature type="compositionally biased region" description="Basic and acidic residues" evidence="6">
    <location>
        <begin position="743"/>
        <end position="757"/>
    </location>
</feature>
<dbReference type="PANTHER" id="PTHR46235">
    <property type="entry name" value="PHD FINGER-CONTAINING PROTEIN DDB_G0268158"/>
    <property type="match status" value="1"/>
</dbReference>
<protein>
    <recommendedName>
        <fullName evidence="7">Zinc finger PHD-type domain-containing protein</fullName>
    </recommendedName>
</protein>
<feature type="compositionally biased region" description="Basic and acidic residues" evidence="6">
    <location>
        <begin position="429"/>
        <end position="443"/>
    </location>
</feature>
<evidence type="ECO:0000259" key="7">
    <source>
        <dbReference type="SMART" id="SM00249"/>
    </source>
</evidence>
<dbReference type="SMART" id="SM00249">
    <property type="entry name" value="PHD"/>
    <property type="match status" value="2"/>
</dbReference>
<dbReference type="InterPro" id="IPR011011">
    <property type="entry name" value="Znf_FYVE_PHD"/>
</dbReference>
<evidence type="ECO:0000256" key="3">
    <source>
        <dbReference type="ARBA" id="ARBA00022771"/>
    </source>
</evidence>
<keyword evidence="9" id="KW-1185">Reference proteome</keyword>
<dbReference type="SUPFAM" id="SSF57903">
    <property type="entry name" value="FYVE/PHD zinc finger"/>
    <property type="match status" value="2"/>
</dbReference>
<keyword evidence="2" id="KW-0479">Metal-binding</keyword>
<feature type="compositionally biased region" description="Basic and acidic residues" evidence="6">
    <location>
        <begin position="693"/>
        <end position="719"/>
    </location>
</feature>
<dbReference type="PANTHER" id="PTHR46235:SF3">
    <property type="entry name" value="PHD FINGER-CONTAINING PROTEIN DDB_G0268158"/>
    <property type="match status" value="1"/>
</dbReference>
<dbReference type="InterPro" id="IPR022702">
    <property type="entry name" value="Cytosine_MeTrfase1_RFD"/>
</dbReference>
<accession>A0ABU6SGQ0</accession>
<feature type="compositionally biased region" description="Low complexity" evidence="6">
    <location>
        <begin position="465"/>
        <end position="477"/>
    </location>
</feature>
<feature type="domain" description="Zinc finger PHD-type" evidence="7">
    <location>
        <begin position="221"/>
        <end position="274"/>
    </location>
</feature>
<feature type="region of interest" description="Disordered" evidence="6">
    <location>
        <begin position="1"/>
        <end position="25"/>
    </location>
</feature>
<dbReference type="EMBL" id="JASCZI010060687">
    <property type="protein sequence ID" value="MED6135290.1"/>
    <property type="molecule type" value="Genomic_DNA"/>
</dbReference>
<comment type="subcellular location">
    <subcellularLocation>
        <location evidence="1">Nucleus</location>
    </subcellularLocation>
</comment>